<dbReference type="EMBL" id="JXXN02000203">
    <property type="protein sequence ID" value="THD28231.1"/>
    <property type="molecule type" value="Genomic_DNA"/>
</dbReference>
<feature type="compositionally biased region" description="Polar residues" evidence="1">
    <location>
        <begin position="652"/>
        <end position="669"/>
    </location>
</feature>
<protein>
    <recommendedName>
        <fullName evidence="4">Metallo-dependent phosphatase</fullName>
    </recommendedName>
</protein>
<dbReference type="Gene3D" id="3.60.21.10">
    <property type="match status" value="2"/>
</dbReference>
<dbReference type="Proteomes" id="UP000230066">
    <property type="component" value="Unassembled WGS sequence"/>
</dbReference>
<dbReference type="PANTHER" id="PTHR12905">
    <property type="entry name" value="METALLOPHOSPHOESTERASE"/>
    <property type="match status" value="1"/>
</dbReference>
<organism evidence="2 3">
    <name type="scientific">Fasciola hepatica</name>
    <name type="common">Liver fluke</name>
    <dbReference type="NCBI Taxonomy" id="6192"/>
    <lineage>
        <taxon>Eukaryota</taxon>
        <taxon>Metazoa</taxon>
        <taxon>Spiralia</taxon>
        <taxon>Lophotrochozoa</taxon>
        <taxon>Platyhelminthes</taxon>
        <taxon>Trematoda</taxon>
        <taxon>Digenea</taxon>
        <taxon>Plagiorchiida</taxon>
        <taxon>Echinostomata</taxon>
        <taxon>Echinostomatoidea</taxon>
        <taxon>Fasciolidae</taxon>
        <taxon>Fasciola</taxon>
    </lineage>
</organism>
<dbReference type="SUPFAM" id="SSF56300">
    <property type="entry name" value="Metallo-dependent phosphatases"/>
    <property type="match status" value="1"/>
</dbReference>
<dbReference type="InterPro" id="IPR051693">
    <property type="entry name" value="UPF0046_metallophosphoest"/>
</dbReference>
<dbReference type="PANTHER" id="PTHR12905:SF0">
    <property type="entry name" value="CALCINEURIN-LIKE PHOSPHOESTERASE DOMAIN-CONTAINING PROTEIN"/>
    <property type="match status" value="1"/>
</dbReference>
<evidence type="ECO:0008006" key="4">
    <source>
        <dbReference type="Google" id="ProtNLM"/>
    </source>
</evidence>
<reference evidence="2" key="1">
    <citation type="submission" date="2019-03" db="EMBL/GenBank/DDBJ databases">
        <title>Improved annotation for the trematode Fasciola hepatica.</title>
        <authorList>
            <person name="Choi Y.-J."/>
            <person name="Martin J."/>
            <person name="Mitreva M."/>
        </authorList>
    </citation>
    <scope>NUCLEOTIDE SEQUENCE [LARGE SCALE GENOMIC DNA]</scope>
</reference>
<feature type="region of interest" description="Disordered" evidence="1">
    <location>
        <begin position="408"/>
        <end position="447"/>
    </location>
</feature>
<name>A0A4E0RN31_FASHE</name>
<evidence type="ECO:0000313" key="2">
    <source>
        <dbReference type="EMBL" id="THD28231.1"/>
    </source>
</evidence>
<keyword evidence="3" id="KW-1185">Reference proteome</keyword>
<comment type="caution">
    <text evidence="2">The sequence shown here is derived from an EMBL/GenBank/DDBJ whole genome shotgun (WGS) entry which is preliminary data.</text>
</comment>
<sequence length="669" mass="74013">MSWLSLTKPALSIVPPVFSLDISSTGPYPLVIRQTTAFPSKIAKVQASRQSLSHQLIDRIRQKYRQPTSKRRLRADLLGQAKSSYCTEPISATSLLNFRNLNVYVVGEVGHPKAKIVRIVHISDTRGTHVAQCEQIPQGHILIHSGDFVSSPPSRGPRLPIWCQRFQDRLARLFGLRPQSQTGNWRQQVEELNQFFAGQPHDYKIFIPGCWENWRCDPNHHQDTPTPEKIQTILKSAIYLEDAWCRVCGLTIYGTSWTAADDLRSEDGTFAGRDLDRLFRFSRRMRSSAMNAPTEPVASPPIDVSSVLSTTSVFSTNMPPVPSFADDRARGFVLPNILDVAERWKYIPECADIVVTHMPAWRPELFTHIAERVNPTLHLCGHDFTGYGVMWKRGTLFSNAALQLTDTFPPTGCPKPDPTTVSTSTVNRHPGRKRARSRTVSHDEKPNFQSTRITSESLTPPLLISEPVELRGSIREPPLYTRKPNGRPRPPRWQRRLPYALSRLFFGSGGDGGRGSKAARSQGCAAHWSALFRRRWDPKPTVFISETQSSRAAAEHAGGDLGFIYDPDMRAGIGAMAIADSAGGSGSGAGYSGGSTGLTGSTLCSSMCRRNPIVIDVYVVSDDPDLVILPPYARPMNPSPSPGLSQHVHCPPSSTSRQSDTMSGTTDRT</sequence>
<evidence type="ECO:0000313" key="3">
    <source>
        <dbReference type="Proteomes" id="UP000230066"/>
    </source>
</evidence>
<accession>A0A4E0RN31</accession>
<feature type="compositionally biased region" description="Basic residues" evidence="1">
    <location>
        <begin position="429"/>
        <end position="439"/>
    </location>
</feature>
<proteinExistence type="predicted"/>
<dbReference type="AlphaFoldDB" id="A0A4E0RN31"/>
<evidence type="ECO:0000256" key="1">
    <source>
        <dbReference type="SAM" id="MobiDB-lite"/>
    </source>
</evidence>
<feature type="region of interest" description="Disordered" evidence="1">
    <location>
        <begin position="631"/>
        <end position="669"/>
    </location>
</feature>
<gene>
    <name evidence="2" type="ORF">D915_000897</name>
</gene>
<dbReference type="InterPro" id="IPR029052">
    <property type="entry name" value="Metallo-depent_PP-like"/>
</dbReference>